<organism evidence="1 2">
    <name type="scientific">Aquilegia coerulea</name>
    <name type="common">Rocky mountain columbine</name>
    <dbReference type="NCBI Taxonomy" id="218851"/>
    <lineage>
        <taxon>Eukaryota</taxon>
        <taxon>Viridiplantae</taxon>
        <taxon>Streptophyta</taxon>
        <taxon>Embryophyta</taxon>
        <taxon>Tracheophyta</taxon>
        <taxon>Spermatophyta</taxon>
        <taxon>Magnoliopsida</taxon>
        <taxon>Ranunculales</taxon>
        <taxon>Ranunculaceae</taxon>
        <taxon>Thalictroideae</taxon>
        <taxon>Aquilegia</taxon>
    </lineage>
</organism>
<dbReference type="InParanoid" id="A0A2G5DEX8"/>
<evidence type="ECO:0000313" key="1">
    <source>
        <dbReference type="EMBL" id="PIA42044.1"/>
    </source>
</evidence>
<dbReference type="AlphaFoldDB" id="A0A2G5DEX8"/>
<evidence type="ECO:0008006" key="3">
    <source>
        <dbReference type="Google" id="ProtNLM"/>
    </source>
</evidence>
<reference evidence="1 2" key="1">
    <citation type="submission" date="2017-09" db="EMBL/GenBank/DDBJ databases">
        <title>WGS assembly of Aquilegia coerulea Goldsmith.</title>
        <authorList>
            <person name="Hodges S."/>
            <person name="Kramer E."/>
            <person name="Nordborg M."/>
            <person name="Tomkins J."/>
            <person name="Borevitz J."/>
            <person name="Derieg N."/>
            <person name="Yan J."/>
            <person name="Mihaltcheva S."/>
            <person name="Hayes R.D."/>
            <person name="Rokhsar D."/>
        </authorList>
    </citation>
    <scope>NUCLEOTIDE SEQUENCE [LARGE SCALE GENOMIC DNA]</scope>
    <source>
        <strain evidence="2">cv. Goldsmith</strain>
    </source>
</reference>
<keyword evidence="2" id="KW-1185">Reference proteome</keyword>
<dbReference type="EMBL" id="KZ305038">
    <property type="protein sequence ID" value="PIA42044.1"/>
    <property type="molecule type" value="Genomic_DNA"/>
</dbReference>
<accession>A0A2G5DEX8</accession>
<dbReference type="OrthoDB" id="696485at2759"/>
<evidence type="ECO:0000313" key="2">
    <source>
        <dbReference type="Proteomes" id="UP000230069"/>
    </source>
</evidence>
<gene>
    <name evidence="1" type="ORF">AQUCO_02100114v1</name>
</gene>
<sequence>MMEPFPFDIVWGFKIPTFVKFCIWSLVGHRVLTVDKLVARGFVVPNLCSVSEYGRGCATSLSILSHHSADREKSYWTSDKVQ</sequence>
<proteinExistence type="predicted"/>
<name>A0A2G5DEX8_AQUCA</name>
<protein>
    <recommendedName>
        <fullName evidence="3">Reverse transcriptase zinc-binding domain-containing protein</fullName>
    </recommendedName>
</protein>
<dbReference type="Proteomes" id="UP000230069">
    <property type="component" value="Unassembled WGS sequence"/>
</dbReference>